<evidence type="ECO:0000313" key="8">
    <source>
        <dbReference type="Proteomes" id="UP000237381"/>
    </source>
</evidence>
<proteinExistence type="inferred from homology"/>
<dbReference type="OrthoDB" id="9795789at2"/>
<evidence type="ECO:0000256" key="4">
    <source>
        <dbReference type="ARBA" id="ARBA00022777"/>
    </source>
</evidence>
<dbReference type="Proteomes" id="UP000237381">
    <property type="component" value="Unassembled WGS sequence"/>
</dbReference>
<organism evidence="7 8">
    <name type="scientific">Paraburkholderia eburnea</name>
    <dbReference type="NCBI Taxonomy" id="1189126"/>
    <lineage>
        <taxon>Bacteria</taxon>
        <taxon>Pseudomonadati</taxon>
        <taxon>Pseudomonadota</taxon>
        <taxon>Betaproteobacteria</taxon>
        <taxon>Burkholderiales</taxon>
        <taxon>Burkholderiaceae</taxon>
        <taxon>Paraburkholderia</taxon>
    </lineage>
</organism>
<name>A0A2S4MJ52_9BURK</name>
<dbReference type="Pfam" id="PF00294">
    <property type="entry name" value="PfkB"/>
    <property type="match status" value="1"/>
</dbReference>
<dbReference type="EMBL" id="PQGA01000002">
    <property type="protein sequence ID" value="POR54772.1"/>
    <property type="molecule type" value="Genomic_DNA"/>
</dbReference>
<comment type="caution">
    <text evidence="7">The sequence shown here is derived from an EMBL/GenBank/DDBJ whole genome shotgun (WGS) entry which is preliminary data.</text>
</comment>
<dbReference type="PANTHER" id="PTHR43085:SF1">
    <property type="entry name" value="PSEUDOURIDINE KINASE-RELATED"/>
    <property type="match status" value="1"/>
</dbReference>
<reference evidence="7 8" key="1">
    <citation type="submission" date="2018-01" db="EMBL/GenBank/DDBJ databases">
        <title>Genomic Encyclopedia of Type Strains, Phase III (KMG-III): the genomes of soil and plant-associated and newly described type strains.</title>
        <authorList>
            <person name="Whitman W."/>
        </authorList>
    </citation>
    <scope>NUCLEOTIDE SEQUENCE [LARGE SCALE GENOMIC DNA]</scope>
    <source>
        <strain evidence="7 8">JCM 18070</strain>
    </source>
</reference>
<dbReference type="SUPFAM" id="SSF53613">
    <property type="entry name" value="Ribokinase-like"/>
    <property type="match status" value="1"/>
</dbReference>
<dbReference type="InterPro" id="IPR050306">
    <property type="entry name" value="PfkB_Carbo_kinase"/>
</dbReference>
<protein>
    <submittedName>
        <fullName evidence="7">2-dehydro-3-deoxygluconokinase</fullName>
    </submittedName>
</protein>
<dbReference type="RefSeq" id="WP_103703313.1">
    <property type="nucleotide sequence ID" value="NZ_PQGA01000002.1"/>
</dbReference>
<dbReference type="InterPro" id="IPR029056">
    <property type="entry name" value="Ribokinase-like"/>
</dbReference>
<dbReference type="CDD" id="cd01166">
    <property type="entry name" value="KdgK"/>
    <property type="match status" value="1"/>
</dbReference>
<dbReference type="GO" id="GO:0016301">
    <property type="term" value="F:kinase activity"/>
    <property type="evidence" value="ECO:0007669"/>
    <property type="project" value="UniProtKB-KW"/>
</dbReference>
<dbReference type="Gene3D" id="3.40.1190.20">
    <property type="match status" value="1"/>
</dbReference>
<dbReference type="PANTHER" id="PTHR43085">
    <property type="entry name" value="HEXOKINASE FAMILY MEMBER"/>
    <property type="match status" value="1"/>
</dbReference>
<keyword evidence="3" id="KW-0547">Nucleotide-binding</keyword>
<feature type="domain" description="Carbohydrate kinase PfkB" evidence="6">
    <location>
        <begin position="6"/>
        <end position="304"/>
    </location>
</feature>
<keyword evidence="4 7" id="KW-0418">Kinase</keyword>
<keyword evidence="2" id="KW-0808">Transferase</keyword>
<evidence type="ECO:0000256" key="1">
    <source>
        <dbReference type="ARBA" id="ARBA00010688"/>
    </source>
</evidence>
<gene>
    <name evidence="7" type="ORF">B0G62_102381</name>
</gene>
<dbReference type="PROSITE" id="PS00584">
    <property type="entry name" value="PFKB_KINASES_2"/>
    <property type="match status" value="1"/>
</dbReference>
<keyword evidence="8" id="KW-1185">Reference proteome</keyword>
<dbReference type="AlphaFoldDB" id="A0A2S4MJ52"/>
<evidence type="ECO:0000256" key="2">
    <source>
        <dbReference type="ARBA" id="ARBA00022679"/>
    </source>
</evidence>
<dbReference type="InterPro" id="IPR002173">
    <property type="entry name" value="Carboh/pur_kinase_PfkB_CS"/>
</dbReference>
<evidence type="ECO:0000256" key="3">
    <source>
        <dbReference type="ARBA" id="ARBA00022741"/>
    </source>
</evidence>
<evidence type="ECO:0000313" key="7">
    <source>
        <dbReference type="EMBL" id="POR54772.1"/>
    </source>
</evidence>
<comment type="similarity">
    <text evidence="1">Belongs to the carbohydrate kinase PfkB family.</text>
</comment>
<evidence type="ECO:0000256" key="5">
    <source>
        <dbReference type="ARBA" id="ARBA00022840"/>
    </source>
</evidence>
<dbReference type="GO" id="GO:0005524">
    <property type="term" value="F:ATP binding"/>
    <property type="evidence" value="ECO:0007669"/>
    <property type="project" value="UniProtKB-KW"/>
</dbReference>
<accession>A0A2S4MJ52</accession>
<dbReference type="InterPro" id="IPR011611">
    <property type="entry name" value="PfkB_dom"/>
</dbReference>
<keyword evidence="5" id="KW-0067">ATP-binding</keyword>
<sequence>MVNAPNIVTFGEAMALFVASESGPLSRVSAFAKRAAGAELNVAIGLARLGHRVGWISRLGRDSFGQFILDTLAAENIDAACVTIDEHHPTGMMLKDKCDDGSDPKTEYFRKGSAASFLSVDDYVREYVLGARHLHLTGISPALSSSAREFSFHLASEMRAAGNTISFDPNLRPSLWPSREEMVETLNALSAYADIVMPGLGEGRILTGREHPESIADYYLERGAKLVVVKLGEAGAYFRTESACGISPAVAVPKVVDTVGAGDGFAVGVLSAILEGRTAEAAVARGNWIGSLAVQVIGDSEGLPGREALMKYEAAGPKIV</sequence>
<evidence type="ECO:0000259" key="6">
    <source>
        <dbReference type="Pfam" id="PF00294"/>
    </source>
</evidence>